<evidence type="ECO:0000313" key="1">
    <source>
        <dbReference type="EMBL" id="CAE0414047.1"/>
    </source>
</evidence>
<accession>A0A7S3LBK8</accession>
<dbReference type="EMBL" id="HBIM01014026">
    <property type="protein sequence ID" value="CAE0414047.1"/>
    <property type="molecule type" value="Transcribed_RNA"/>
</dbReference>
<name>A0A7S3LBK8_9STRA</name>
<dbReference type="AlphaFoldDB" id="A0A7S3LBK8"/>
<protein>
    <submittedName>
        <fullName evidence="1">Uncharacterized protein</fullName>
    </submittedName>
</protein>
<sequence>MRQRNLHRQEDAVTFGGRLRFIELRCGQQVMQWPCLLFQNVQELLTVLGNRGMLECPHMLRRINVEFLQHLQFLQGRRRKHDPVVFLFGNKTPGGSRVVFPMNDESVRDYKEAITDAVDSMQGEPWFMDALNETSPILGDLLAEEMQSPDRLPDAANGEHAPAA</sequence>
<reference evidence="1" key="1">
    <citation type="submission" date="2021-01" db="EMBL/GenBank/DDBJ databases">
        <authorList>
            <person name="Corre E."/>
            <person name="Pelletier E."/>
            <person name="Niang G."/>
            <person name="Scheremetjew M."/>
            <person name="Finn R."/>
            <person name="Kale V."/>
            <person name="Holt S."/>
            <person name="Cochrane G."/>
            <person name="Meng A."/>
            <person name="Brown T."/>
            <person name="Cohen L."/>
        </authorList>
    </citation>
    <scope>NUCLEOTIDE SEQUENCE</scope>
    <source>
        <strain evidence="1">CCMP127</strain>
    </source>
</reference>
<proteinExistence type="predicted"/>
<gene>
    <name evidence="1" type="ORF">ACOF00016_LOCUS11290</name>
</gene>
<organism evidence="1">
    <name type="scientific">Amphora coffeiformis</name>
    <dbReference type="NCBI Taxonomy" id="265554"/>
    <lineage>
        <taxon>Eukaryota</taxon>
        <taxon>Sar</taxon>
        <taxon>Stramenopiles</taxon>
        <taxon>Ochrophyta</taxon>
        <taxon>Bacillariophyta</taxon>
        <taxon>Bacillariophyceae</taxon>
        <taxon>Bacillariophycidae</taxon>
        <taxon>Thalassiophysales</taxon>
        <taxon>Catenulaceae</taxon>
        <taxon>Amphora</taxon>
    </lineage>
</organism>